<protein>
    <submittedName>
        <fullName evidence="2">Uncharacterized protein</fullName>
    </submittedName>
</protein>
<dbReference type="RefSeq" id="WP_394848462.1">
    <property type="nucleotide sequence ID" value="NZ_CP089982.1"/>
</dbReference>
<organism evidence="2 3">
    <name type="scientific">Pendulispora brunnea</name>
    <dbReference type="NCBI Taxonomy" id="2905690"/>
    <lineage>
        <taxon>Bacteria</taxon>
        <taxon>Pseudomonadati</taxon>
        <taxon>Myxococcota</taxon>
        <taxon>Myxococcia</taxon>
        <taxon>Myxococcales</taxon>
        <taxon>Sorangiineae</taxon>
        <taxon>Pendulisporaceae</taxon>
        <taxon>Pendulispora</taxon>
    </lineage>
</organism>
<keyword evidence="3" id="KW-1185">Reference proteome</keyword>
<keyword evidence="1" id="KW-0732">Signal</keyword>
<evidence type="ECO:0000256" key="1">
    <source>
        <dbReference type="SAM" id="SignalP"/>
    </source>
</evidence>
<gene>
    <name evidence="2" type="ORF">LZC95_13495</name>
</gene>
<dbReference type="PROSITE" id="PS51257">
    <property type="entry name" value="PROKAR_LIPOPROTEIN"/>
    <property type="match status" value="1"/>
</dbReference>
<name>A0ABZ2KGP3_9BACT</name>
<proteinExistence type="predicted"/>
<accession>A0ABZ2KGP3</accession>
<sequence>MKSRLRRCLLPAFILILGCPAEARAHEGTAADPAAQSDSKHALAATTHAFDTGALNVYAKANTNPDYDLTVGNGRMGAMVWSNDGRTMQLSGADSFGQIAFSAGLVNPYINRIDVISLDHFGSALVYPIASEAHGNAPFQSFDGTPTRNNEHAAAELNGARVVTPWGNHELRIRCVSDNATINTVYAFGRTTKPLSSRTYTNIPGTANQSIQCLSGTSSNLGIPGSPPPDTAKHECEEATLVNGNTESDDAASNLAQVVNLRQRSSLPVANVVAGNTLDIRYCTKNEFGSYVGTNTTKTATVSIPAGATLKLQYDAGRFRREHQFHSGSPIGKVLFPEASTGGLSS</sequence>
<evidence type="ECO:0000313" key="2">
    <source>
        <dbReference type="EMBL" id="WXA97843.1"/>
    </source>
</evidence>
<dbReference type="Proteomes" id="UP001379533">
    <property type="component" value="Chromosome"/>
</dbReference>
<reference evidence="2 3" key="1">
    <citation type="submission" date="2021-12" db="EMBL/GenBank/DDBJ databases">
        <title>Discovery of the Pendulisporaceae a myxobacterial family with distinct sporulation behavior and unique specialized metabolism.</title>
        <authorList>
            <person name="Garcia R."/>
            <person name="Popoff A."/>
            <person name="Bader C.D."/>
            <person name="Loehr J."/>
            <person name="Walesch S."/>
            <person name="Walt C."/>
            <person name="Boldt J."/>
            <person name="Bunk B."/>
            <person name="Haeckl F.J.F.P.J."/>
            <person name="Gunesch A.P."/>
            <person name="Birkelbach J."/>
            <person name="Nuebel U."/>
            <person name="Pietschmann T."/>
            <person name="Bach T."/>
            <person name="Mueller R."/>
        </authorList>
    </citation>
    <scope>NUCLEOTIDE SEQUENCE [LARGE SCALE GENOMIC DNA]</scope>
    <source>
        <strain evidence="2 3">MSr12523</strain>
    </source>
</reference>
<dbReference type="EMBL" id="CP089982">
    <property type="protein sequence ID" value="WXA97843.1"/>
    <property type="molecule type" value="Genomic_DNA"/>
</dbReference>
<evidence type="ECO:0000313" key="3">
    <source>
        <dbReference type="Proteomes" id="UP001379533"/>
    </source>
</evidence>
<feature type="signal peptide" evidence="1">
    <location>
        <begin position="1"/>
        <end position="23"/>
    </location>
</feature>
<feature type="chain" id="PRO_5045938637" evidence="1">
    <location>
        <begin position="24"/>
        <end position="346"/>
    </location>
</feature>